<dbReference type="InterPro" id="IPR012310">
    <property type="entry name" value="DNA_ligase_ATP-dep_cent"/>
</dbReference>
<dbReference type="GO" id="GO:0071897">
    <property type="term" value="P:DNA biosynthetic process"/>
    <property type="evidence" value="ECO:0007669"/>
    <property type="project" value="InterPro"/>
</dbReference>
<dbReference type="CDD" id="cd16273">
    <property type="entry name" value="SNM1A-1C-like_MBL-fold"/>
    <property type="match status" value="1"/>
</dbReference>
<keyword evidence="6 11" id="KW-0227">DNA damage</keyword>
<dbReference type="Gene3D" id="2.40.50.140">
    <property type="entry name" value="Nucleic acid-binding proteins"/>
    <property type="match status" value="1"/>
</dbReference>
<evidence type="ECO:0000256" key="9">
    <source>
        <dbReference type="ARBA" id="ARBA00023242"/>
    </source>
</evidence>
<dbReference type="PANTHER" id="PTHR45674:SF9">
    <property type="entry name" value="DNA LIGASE 3"/>
    <property type="match status" value="1"/>
</dbReference>
<keyword evidence="4" id="KW-0235">DNA replication</keyword>
<comment type="catalytic activity">
    <reaction evidence="10 11">
        <text>ATP + (deoxyribonucleotide)n-3'-hydroxyl + 5'-phospho-(deoxyribonucleotide)m = (deoxyribonucleotide)n+m + AMP + diphosphate.</text>
        <dbReference type="EC" id="6.5.1.1"/>
    </reaction>
</comment>
<dbReference type="GO" id="GO:0006281">
    <property type="term" value="P:DNA repair"/>
    <property type="evidence" value="ECO:0007669"/>
    <property type="project" value="UniProtKB-KW"/>
</dbReference>
<evidence type="ECO:0000256" key="2">
    <source>
        <dbReference type="ARBA" id="ARBA00007572"/>
    </source>
</evidence>
<accession>B9EYN2</accession>
<dbReference type="NCBIfam" id="TIGR00574">
    <property type="entry name" value="dnl1"/>
    <property type="match status" value="1"/>
</dbReference>
<evidence type="ECO:0000256" key="1">
    <source>
        <dbReference type="ARBA" id="ARBA00004123"/>
    </source>
</evidence>
<dbReference type="Gene3D" id="3.40.50.12650">
    <property type="match status" value="1"/>
</dbReference>
<name>B9EYN2_ORYSJ</name>
<dbReference type="Proteomes" id="UP000007752">
    <property type="component" value="Chromosome 1"/>
</dbReference>
<dbReference type="InterPro" id="IPR012308">
    <property type="entry name" value="DNA_ligase_ATP-dep_N"/>
</dbReference>
<reference evidence="16" key="2">
    <citation type="submission" date="2008-12" db="EMBL/GenBank/DDBJ databases">
        <title>Improved gene annotation of the rice (Oryza sativa) genomes.</title>
        <authorList>
            <person name="Wang J."/>
            <person name="Li R."/>
            <person name="Fan W."/>
            <person name="Huang Q."/>
            <person name="Zhang J."/>
            <person name="Zhou Y."/>
            <person name="Hu Y."/>
            <person name="Zi S."/>
            <person name="Li J."/>
            <person name="Ni P."/>
            <person name="Zheng H."/>
            <person name="Zhang Y."/>
            <person name="Zhao M."/>
            <person name="Hao Q."/>
            <person name="McDermott J."/>
            <person name="Samudrala R."/>
            <person name="Kristiansen K."/>
            <person name="Wong G.K.-S."/>
        </authorList>
    </citation>
    <scope>NUCLEOTIDE SEQUENCE</scope>
</reference>
<dbReference type="SMART" id="SM00849">
    <property type="entry name" value="Lactamase_B"/>
    <property type="match status" value="1"/>
</dbReference>
<dbReference type="EMBL" id="CM000138">
    <property type="protein sequence ID" value="EEE55195.1"/>
    <property type="molecule type" value="Genomic_DNA"/>
</dbReference>
<dbReference type="PROSITE" id="PS50160">
    <property type="entry name" value="DNA_LIGASE_A3"/>
    <property type="match status" value="1"/>
</dbReference>
<reference evidence="16" key="1">
    <citation type="journal article" date="2005" name="PLoS Biol.">
        <title>The genomes of Oryza sativa: a history of duplications.</title>
        <authorList>
            <person name="Yu J."/>
            <person name="Wang J."/>
            <person name="Lin W."/>
            <person name="Li S."/>
            <person name="Li H."/>
            <person name="Zhou J."/>
            <person name="Ni P."/>
            <person name="Dong W."/>
            <person name="Hu S."/>
            <person name="Zeng C."/>
            <person name="Zhang J."/>
            <person name="Zhang Y."/>
            <person name="Li R."/>
            <person name="Xu Z."/>
            <person name="Li S."/>
            <person name="Li X."/>
            <person name="Zheng H."/>
            <person name="Cong L."/>
            <person name="Lin L."/>
            <person name="Yin J."/>
            <person name="Geng J."/>
            <person name="Li G."/>
            <person name="Shi J."/>
            <person name="Liu J."/>
            <person name="Lv H."/>
            <person name="Li J."/>
            <person name="Wang J."/>
            <person name="Deng Y."/>
            <person name="Ran L."/>
            <person name="Shi X."/>
            <person name="Wang X."/>
            <person name="Wu Q."/>
            <person name="Li C."/>
            <person name="Ren X."/>
            <person name="Wang J."/>
            <person name="Wang X."/>
            <person name="Li D."/>
            <person name="Liu D."/>
            <person name="Zhang X."/>
            <person name="Ji Z."/>
            <person name="Zhao W."/>
            <person name="Sun Y."/>
            <person name="Zhang Z."/>
            <person name="Bao J."/>
            <person name="Han Y."/>
            <person name="Dong L."/>
            <person name="Ji J."/>
            <person name="Chen P."/>
            <person name="Wu S."/>
            <person name="Liu J."/>
            <person name="Xiao Y."/>
            <person name="Bu D."/>
            <person name="Tan J."/>
            <person name="Yang L."/>
            <person name="Ye C."/>
            <person name="Zhang J."/>
            <person name="Xu J."/>
            <person name="Zhou Y."/>
            <person name="Yu Y."/>
            <person name="Zhang B."/>
            <person name="Zhuang S."/>
            <person name="Wei H."/>
            <person name="Liu B."/>
            <person name="Lei M."/>
            <person name="Yu H."/>
            <person name="Li Y."/>
            <person name="Xu H."/>
            <person name="Wei S."/>
            <person name="He X."/>
            <person name="Fang L."/>
            <person name="Zhang Z."/>
            <person name="Zhang Y."/>
            <person name="Huang X."/>
            <person name="Su Z."/>
            <person name="Tong W."/>
            <person name="Li J."/>
            <person name="Tong Z."/>
            <person name="Li S."/>
            <person name="Ye J."/>
            <person name="Wang L."/>
            <person name="Fang L."/>
            <person name="Lei T."/>
            <person name="Chen C."/>
            <person name="Chen H."/>
            <person name="Xu Z."/>
            <person name="Li H."/>
            <person name="Huang H."/>
            <person name="Zhang F."/>
            <person name="Xu H."/>
            <person name="Li N."/>
            <person name="Zhao C."/>
            <person name="Li S."/>
            <person name="Dong L."/>
            <person name="Huang Y."/>
            <person name="Li L."/>
            <person name="Xi Y."/>
            <person name="Qi Q."/>
            <person name="Li W."/>
            <person name="Zhang B."/>
            <person name="Hu W."/>
            <person name="Zhang Y."/>
            <person name="Tian X."/>
            <person name="Jiao Y."/>
            <person name="Liang X."/>
            <person name="Jin J."/>
            <person name="Gao L."/>
            <person name="Zheng W."/>
            <person name="Hao B."/>
            <person name="Liu S."/>
            <person name="Wang W."/>
            <person name="Yuan L."/>
            <person name="Cao M."/>
            <person name="McDermott J."/>
            <person name="Samudrala R."/>
            <person name="Wang J."/>
            <person name="Wong G.K."/>
            <person name="Yang H."/>
        </authorList>
    </citation>
    <scope>NUCLEOTIDE SEQUENCE [LARGE SCALE GENOMIC DNA]</scope>
</reference>
<dbReference type="InterPro" id="IPR015940">
    <property type="entry name" value="UBA"/>
</dbReference>
<comment type="subcellular location">
    <subcellularLocation>
        <location evidence="1">Nucleus</location>
    </subcellularLocation>
</comment>
<feature type="region of interest" description="Disordered" evidence="13">
    <location>
        <begin position="567"/>
        <end position="606"/>
    </location>
</feature>
<dbReference type="GO" id="GO:0003677">
    <property type="term" value="F:DNA binding"/>
    <property type="evidence" value="ECO:0007669"/>
    <property type="project" value="InterPro"/>
</dbReference>
<dbReference type="GO" id="GO:0005524">
    <property type="term" value="F:ATP binding"/>
    <property type="evidence" value="ECO:0007669"/>
    <property type="project" value="UniProtKB-KW"/>
</dbReference>
<dbReference type="CDD" id="cd07969">
    <property type="entry name" value="OBF_DNA_ligase_I"/>
    <property type="match status" value="1"/>
</dbReference>
<dbReference type="InterPro" id="IPR050191">
    <property type="entry name" value="ATP-dep_DNA_ligase"/>
</dbReference>
<dbReference type="FunFam" id="3.40.50.12650:FF:000006">
    <property type="entry name" value="DNA ligase"/>
    <property type="match status" value="1"/>
</dbReference>
<dbReference type="GO" id="GO:0005634">
    <property type="term" value="C:nucleus"/>
    <property type="evidence" value="ECO:0007669"/>
    <property type="project" value="UniProtKB-SubCell"/>
</dbReference>
<evidence type="ECO:0000256" key="10">
    <source>
        <dbReference type="ARBA" id="ARBA00034003"/>
    </source>
</evidence>
<dbReference type="InterPro" id="IPR000977">
    <property type="entry name" value="DNA_ligase_ATP-dep"/>
</dbReference>
<dbReference type="PROSITE" id="PS00697">
    <property type="entry name" value="DNA_LIGASE_A1"/>
    <property type="match status" value="1"/>
</dbReference>
<dbReference type="PROSITE" id="PS50030">
    <property type="entry name" value="UBA"/>
    <property type="match status" value="1"/>
</dbReference>
<keyword evidence="8 11" id="KW-0234">DNA repair</keyword>
<keyword evidence="11" id="KW-0233">DNA recombination</keyword>
<dbReference type="InterPro" id="IPR036866">
    <property type="entry name" value="RibonucZ/Hydroxyglut_hydro"/>
</dbReference>
<dbReference type="Gene3D" id="3.60.15.10">
    <property type="entry name" value="Ribonuclease Z/Hydroxyacylglutathione hydrolase-like"/>
    <property type="match status" value="1"/>
</dbReference>
<evidence type="ECO:0000256" key="6">
    <source>
        <dbReference type="ARBA" id="ARBA00022763"/>
    </source>
</evidence>
<keyword evidence="5 11" id="KW-0547">Nucleotide-binding</keyword>
<dbReference type="SUPFAM" id="SSF117018">
    <property type="entry name" value="ATP-dependent DNA ligase DNA-binding domain"/>
    <property type="match status" value="1"/>
</dbReference>
<dbReference type="Pfam" id="PF01068">
    <property type="entry name" value="DNA_ligase_A_M"/>
    <property type="match status" value="1"/>
</dbReference>
<evidence type="ECO:0000313" key="16">
    <source>
        <dbReference type="EMBL" id="EEE55195.1"/>
    </source>
</evidence>
<evidence type="ECO:0000256" key="3">
    <source>
        <dbReference type="ARBA" id="ARBA00022598"/>
    </source>
</evidence>
<proteinExistence type="inferred from homology"/>
<dbReference type="SUPFAM" id="SSF56281">
    <property type="entry name" value="Metallo-hydrolase/oxidoreductase"/>
    <property type="match status" value="1"/>
</dbReference>
<keyword evidence="7 11" id="KW-0067">ATP-binding</keyword>
<evidence type="ECO:0000256" key="5">
    <source>
        <dbReference type="ARBA" id="ARBA00022741"/>
    </source>
</evidence>
<protein>
    <recommendedName>
        <fullName evidence="11">DNA ligase</fullName>
        <ecNumber evidence="11">6.5.1.1</ecNumber>
    </recommendedName>
</protein>
<dbReference type="Gene3D" id="3.30.470.30">
    <property type="entry name" value="DNA ligase/mRNA capping enzyme"/>
    <property type="match status" value="1"/>
</dbReference>
<dbReference type="FunFam" id="3.60.15.10:FF:000027">
    <property type="entry name" value="DNA ligase 6"/>
    <property type="match status" value="1"/>
</dbReference>
<dbReference type="PANTHER" id="PTHR45674">
    <property type="entry name" value="DNA LIGASE 1/3 FAMILY MEMBER"/>
    <property type="match status" value="1"/>
</dbReference>
<dbReference type="InterPro" id="IPR036599">
    <property type="entry name" value="DNA_ligase_N_sf"/>
</dbReference>
<dbReference type="InterPro" id="IPR011084">
    <property type="entry name" value="DRMBL"/>
</dbReference>
<evidence type="ECO:0000256" key="13">
    <source>
        <dbReference type="SAM" id="MobiDB-lite"/>
    </source>
</evidence>
<gene>
    <name evidence="16" type="ORF">OsJ_03041</name>
</gene>
<evidence type="ECO:0000259" key="15">
    <source>
        <dbReference type="PROSITE" id="PS50160"/>
    </source>
</evidence>
<dbReference type="GO" id="GO:0006260">
    <property type="term" value="P:DNA replication"/>
    <property type="evidence" value="ECO:0007669"/>
    <property type="project" value="UniProtKB-KW"/>
</dbReference>
<feature type="domain" description="ATP-dependent DNA ligase family profile" evidence="15">
    <location>
        <begin position="1115"/>
        <end position="1260"/>
    </location>
</feature>
<dbReference type="EC" id="6.5.1.1" evidence="11"/>
<dbReference type="FunFam" id="3.30.470.30:FF:000002">
    <property type="entry name" value="DNA ligase"/>
    <property type="match status" value="1"/>
</dbReference>
<dbReference type="CDD" id="cd14273">
    <property type="entry name" value="UBA_TAP-C_like"/>
    <property type="match status" value="1"/>
</dbReference>
<dbReference type="Gene3D" id="1.10.3260.10">
    <property type="entry name" value="DNA ligase, ATP-dependent, N-terminal domain"/>
    <property type="match status" value="1"/>
</dbReference>
<feature type="domain" description="UBA" evidence="14">
    <location>
        <begin position="648"/>
        <end position="691"/>
    </location>
</feature>
<dbReference type="InterPro" id="IPR012340">
    <property type="entry name" value="NA-bd_OB-fold"/>
</dbReference>
<dbReference type="SUPFAM" id="SSF50249">
    <property type="entry name" value="Nucleic acid-binding proteins"/>
    <property type="match status" value="2"/>
</dbReference>
<evidence type="ECO:0000256" key="4">
    <source>
        <dbReference type="ARBA" id="ARBA00022705"/>
    </source>
</evidence>
<evidence type="ECO:0000259" key="14">
    <source>
        <dbReference type="PROSITE" id="PS50030"/>
    </source>
</evidence>
<dbReference type="Pfam" id="PF07522">
    <property type="entry name" value="DRMBL"/>
    <property type="match status" value="1"/>
</dbReference>
<evidence type="ECO:0000256" key="8">
    <source>
        <dbReference type="ARBA" id="ARBA00023204"/>
    </source>
</evidence>
<keyword evidence="3 11" id="KW-0436">Ligase</keyword>
<keyword evidence="9" id="KW-0539">Nucleus</keyword>
<dbReference type="InterPro" id="IPR001279">
    <property type="entry name" value="Metallo-B-lactamas"/>
</dbReference>
<evidence type="ECO:0000256" key="7">
    <source>
        <dbReference type="ARBA" id="ARBA00022840"/>
    </source>
</evidence>
<sequence>MAYLFSSPDSKSLSVATSTLFLSSLASLPSPHSEPPSASAASPLSPVPASVPPTALIPGSRFLVDAFRHAGDFTASYFLSHFHSDHYTGLGPSWRRGLVFCSPLTARLLVSVLSVPPQLVVVLDAGVRVTVDGWCVVAVDANHCPGAVQFLFRSSGPNAERYVHTGDFRFSQSMITEPNLLEFIGADAVFLDTTYCNPKFTFPPQKESLEYVVNSIKRVKEESRASGERVLCLIATYVVGKERILLEVARRCGCKIHVDSRKMEILTLLGIGGEDGVFTEDAAATDVHVTGWNILGETWPYFRPNFVKMKEIMVERGYNKAVGFVPTGWMYETKKEGFAVRTKDSLEIHLVPYSEHSSYNELRDYVKFLHPKRVIPTVGLDGGKLDSKEAFALQKHFAGLVDETANKQEFLMAFHRSSRNATLGPEDAVTGLSQQEGEVQELEEATLLPASLAFERSDSFQEKITVEMKKELSDFLPSWVSQDLILDLLIKSGGDVVQAATDFFEKERDFFEEANVYNSETPKSEIDLSSDHGSSADASSQQEVPLFSQKPMDHSSKLLNLNAMRMKSNLSKRERKRGSNSADKPKKKGRSTAFKPLTESSGRKQSTITNYFARTMLAASKSDTSDKVTVDANQNNVRNDDQFTEVVESEKQSVSQLLQIVDGGMSRESAISLLEKAKGDVNVAVDIFYSKTDNSNVLENDMNIVTQNTENEMTDKSSSTGLLRNSSEATPKMPNLCVQSYVAQADSVCISLPIEKYLPIEHACWTAGQPAPYLHLARTFDLVEREKGKIKTTAMLCNMFRSLLALSPDDVLPAVYLCTNKISPDHENIEALGSSRSKIHEMYKTFGDLGDVAQECRQNQMLLAPPRPLSIRDVFSTLRKLSGIAGSGSTGRRKILVLHLIRSCREMEMKFLVRTLVRNLRIGVMMKTILPALAHAVVIDGKYSNSPVLSLEGIKPQLQELSTEVAEAYNVIPNLDLLIPSLLREDTAFSASSLAMITGTPIPPMLARITNGLTQSLKLFNGRAFTCEYKYDGQRAQIHRSNDGSVQIFSRQMKESTSRFPDLVGMIKELCSIEVSSFILDAEVVGIDRKKGNKLMSFQELSSRERGSKHSSIAIQNIKVDICVFVFDIMFCNGQSLLNCSLRQRRKYIHDLFQEKPGHFELAQQLTVEADEASVDNSTTLERMNTFFKMACQSSCEGIMLKILDVDAGYSASKRCDSWLKVKRDYVGLGDSLDLVPIGAWYGNGRKAGWYSPFLMACYNPEYEEFQSVCRVMSGFSDEFYKEPQPAAALADCRRCAQRPVAGGLPLLDCSACRCATSRSPMLSPVVTHQLDAGSTPPIARDGESMEMMKEFYSGDRILPKKPVYYKTDELPELWFSAEQVWEIRGADLTLSPVHHAAIGLVHPSRGISVRMPRYIRSRPDRSPEDCSTATDVASLFKAQTRKMEVSSDGQDTSH</sequence>
<dbReference type="Gene3D" id="3.30.1490.70">
    <property type="match status" value="1"/>
</dbReference>
<feature type="compositionally biased region" description="Low complexity" evidence="13">
    <location>
        <begin position="531"/>
        <end position="540"/>
    </location>
</feature>
<dbReference type="CDD" id="cd07900">
    <property type="entry name" value="Adenylation_DNA_ligase_I_Euk"/>
    <property type="match status" value="1"/>
</dbReference>
<dbReference type="Pfam" id="PF04675">
    <property type="entry name" value="DNA_ligase_A_N"/>
    <property type="match status" value="1"/>
</dbReference>
<dbReference type="HOGENOM" id="CLU_1954357_0_0_1"/>
<evidence type="ECO:0000256" key="11">
    <source>
        <dbReference type="RuleBase" id="RU000617"/>
    </source>
</evidence>
<dbReference type="SUPFAM" id="SSF56091">
    <property type="entry name" value="DNA ligase/mRNA capping enzyme, catalytic domain"/>
    <property type="match status" value="1"/>
</dbReference>
<dbReference type="GO" id="GO:0003910">
    <property type="term" value="F:DNA ligase (ATP) activity"/>
    <property type="evidence" value="ECO:0007669"/>
    <property type="project" value="UniProtKB-EC"/>
</dbReference>
<feature type="region of interest" description="Disordered" evidence="13">
    <location>
        <begin position="521"/>
        <end position="551"/>
    </location>
</feature>
<dbReference type="GO" id="GO:0006310">
    <property type="term" value="P:DNA recombination"/>
    <property type="evidence" value="ECO:0007669"/>
    <property type="project" value="UniProtKB-KW"/>
</dbReference>
<comment type="similarity">
    <text evidence="2 12">Belongs to the ATP-dependent DNA ligase family.</text>
</comment>
<dbReference type="InterPro" id="IPR016059">
    <property type="entry name" value="DNA_ligase_ATP-dep_CS"/>
</dbReference>
<organism evidence="16">
    <name type="scientific">Oryza sativa subsp. japonica</name>
    <name type="common">Rice</name>
    <dbReference type="NCBI Taxonomy" id="39947"/>
    <lineage>
        <taxon>Eukaryota</taxon>
        <taxon>Viridiplantae</taxon>
        <taxon>Streptophyta</taxon>
        <taxon>Embryophyta</taxon>
        <taxon>Tracheophyta</taxon>
        <taxon>Spermatophyta</taxon>
        <taxon>Magnoliopsida</taxon>
        <taxon>Liliopsida</taxon>
        <taxon>Poales</taxon>
        <taxon>Poaceae</taxon>
        <taxon>BOP clade</taxon>
        <taxon>Oryzoideae</taxon>
        <taxon>Oryzeae</taxon>
        <taxon>Oryzinae</taxon>
        <taxon>Oryza</taxon>
        <taxon>Oryza sativa</taxon>
    </lineage>
</organism>
<evidence type="ECO:0000256" key="12">
    <source>
        <dbReference type="RuleBase" id="RU004196"/>
    </source>
</evidence>